<sequence>MRSTGRVGFLFACYFAPAGAPIYSRTGEDPFATLTEHILKVEEQGPVWVFGDFNSRIKDTQGENNLLSADSSWRRQVEDSSTIDFLLANATGRNMVLQFQLGALNPESDHCSLRCVLAGFEYKCRKAREMGPMILRGPEKSKKGEYERILASRLPTVGRDAVSISQVLVQTVKEIFGPGRELDKVWYDAECHRARVQAMASSLTDREGAFRMYRNFIKAKKRI</sequence>
<protein>
    <recommendedName>
        <fullName evidence="3">Endonuclease/exonuclease/phosphatase domain-containing protein</fullName>
    </recommendedName>
</protein>
<comment type="caution">
    <text evidence="1">The sequence shown here is derived from an EMBL/GenBank/DDBJ whole genome shotgun (WGS) entry which is preliminary data.</text>
</comment>
<dbReference type="AlphaFoldDB" id="A0ABD3GDJ3"/>
<dbReference type="SUPFAM" id="SSF56219">
    <property type="entry name" value="DNase I-like"/>
    <property type="match status" value="1"/>
</dbReference>
<organism evidence="1 2">
    <name type="scientific">Riccia sorocarpa</name>
    <dbReference type="NCBI Taxonomy" id="122646"/>
    <lineage>
        <taxon>Eukaryota</taxon>
        <taxon>Viridiplantae</taxon>
        <taxon>Streptophyta</taxon>
        <taxon>Embryophyta</taxon>
        <taxon>Marchantiophyta</taxon>
        <taxon>Marchantiopsida</taxon>
        <taxon>Marchantiidae</taxon>
        <taxon>Marchantiales</taxon>
        <taxon>Ricciaceae</taxon>
        <taxon>Riccia</taxon>
    </lineage>
</organism>
<name>A0ABD3GDJ3_9MARC</name>
<dbReference type="Gene3D" id="3.60.10.10">
    <property type="entry name" value="Endonuclease/exonuclease/phosphatase"/>
    <property type="match status" value="1"/>
</dbReference>
<reference evidence="1 2" key="1">
    <citation type="submission" date="2024-09" db="EMBL/GenBank/DDBJ databases">
        <title>Chromosome-scale assembly of Riccia sorocarpa.</title>
        <authorList>
            <person name="Paukszto L."/>
        </authorList>
    </citation>
    <scope>NUCLEOTIDE SEQUENCE [LARGE SCALE GENOMIC DNA]</scope>
    <source>
        <strain evidence="1">LP-2024</strain>
        <tissue evidence="1">Aerial parts of the thallus</tissue>
    </source>
</reference>
<dbReference type="InterPro" id="IPR036691">
    <property type="entry name" value="Endo/exonu/phosph_ase_sf"/>
</dbReference>
<dbReference type="Proteomes" id="UP001633002">
    <property type="component" value="Unassembled WGS sequence"/>
</dbReference>
<dbReference type="EMBL" id="JBJQOH010000008">
    <property type="protein sequence ID" value="KAL3677250.1"/>
    <property type="molecule type" value="Genomic_DNA"/>
</dbReference>
<evidence type="ECO:0000313" key="1">
    <source>
        <dbReference type="EMBL" id="KAL3677250.1"/>
    </source>
</evidence>
<evidence type="ECO:0000313" key="2">
    <source>
        <dbReference type="Proteomes" id="UP001633002"/>
    </source>
</evidence>
<keyword evidence="2" id="KW-1185">Reference proteome</keyword>
<gene>
    <name evidence="1" type="ORF">R1sor_027198</name>
</gene>
<evidence type="ECO:0008006" key="3">
    <source>
        <dbReference type="Google" id="ProtNLM"/>
    </source>
</evidence>
<accession>A0ABD3GDJ3</accession>
<proteinExistence type="predicted"/>